<dbReference type="GO" id="GO:0009279">
    <property type="term" value="C:cell outer membrane"/>
    <property type="evidence" value="ECO:0007669"/>
    <property type="project" value="UniProtKB-SubCell"/>
</dbReference>
<gene>
    <name evidence="6" type="ORF">D9O36_03135</name>
</gene>
<evidence type="ECO:0000256" key="1">
    <source>
        <dbReference type="ARBA" id="ARBA00004442"/>
    </source>
</evidence>
<sequence>MTKFSLRDFIFLLLGLCFLLRMESQNLVENPSFETYLNCPEHLGNFSTDVKGWSTPTEGSTDYFNGCSTEMGTPKNFNGSQPADFGQGYAGLYLYAPDDYREYFQTKLVRPLTKGVKYKVSFYVSLAERSDFAVKEFGVLFAKDKLSIPVKKALSKKQLYQQKNNAYNYLEIGYSNFYSDTQDWILVHTQFVAKGFEEYLIIGNFKSNARTRLFKTKRNAKQGAYYYVDMVEVSEAMGDKIISPVEKIRAFELNKIHVFEDVLFAFDKATLLQTVKQELHEIYFYLTKNPVLKISINGYTDSVGSKKYNKGLSKKRAKAVADYLVHLGLNQNRVVWKGHGGQKPIADNGTFEGRRKNRRVEFVISKPAP</sequence>
<accession>A0A7X2ZR19</accession>
<dbReference type="PROSITE" id="PS51123">
    <property type="entry name" value="OMPA_2"/>
    <property type="match status" value="1"/>
</dbReference>
<evidence type="ECO:0000313" key="7">
    <source>
        <dbReference type="Proteomes" id="UP000540519"/>
    </source>
</evidence>
<dbReference type="OrthoDB" id="9782229at2"/>
<dbReference type="PANTHER" id="PTHR30329">
    <property type="entry name" value="STATOR ELEMENT OF FLAGELLAR MOTOR COMPLEX"/>
    <property type="match status" value="1"/>
</dbReference>
<dbReference type="Gene3D" id="2.60.120.260">
    <property type="entry name" value="Galactose-binding domain-like"/>
    <property type="match status" value="1"/>
</dbReference>
<evidence type="ECO:0000313" key="6">
    <source>
        <dbReference type="EMBL" id="MUH34826.1"/>
    </source>
</evidence>
<proteinExistence type="predicted"/>
<keyword evidence="7" id="KW-1185">Reference proteome</keyword>
<dbReference type="Proteomes" id="UP000540519">
    <property type="component" value="Unassembled WGS sequence"/>
</dbReference>
<evidence type="ECO:0000256" key="4">
    <source>
        <dbReference type="PROSITE-ProRule" id="PRU00473"/>
    </source>
</evidence>
<evidence type="ECO:0000259" key="5">
    <source>
        <dbReference type="PROSITE" id="PS51123"/>
    </source>
</evidence>
<comment type="caution">
    <text evidence="6">The sequence shown here is derived from an EMBL/GenBank/DDBJ whole genome shotgun (WGS) entry which is preliminary data.</text>
</comment>
<dbReference type="PANTHER" id="PTHR30329:SF21">
    <property type="entry name" value="LIPOPROTEIN YIAD-RELATED"/>
    <property type="match status" value="1"/>
</dbReference>
<dbReference type="InterPro" id="IPR036737">
    <property type="entry name" value="OmpA-like_sf"/>
</dbReference>
<dbReference type="Gene3D" id="3.30.1330.60">
    <property type="entry name" value="OmpA-like domain"/>
    <property type="match status" value="1"/>
</dbReference>
<comment type="subcellular location">
    <subcellularLocation>
        <location evidence="1">Cell outer membrane</location>
    </subcellularLocation>
</comment>
<dbReference type="InterPro" id="IPR006664">
    <property type="entry name" value="OMP_bac"/>
</dbReference>
<protein>
    <submittedName>
        <fullName evidence="6">OmpA family protein</fullName>
    </submittedName>
</protein>
<dbReference type="SUPFAM" id="SSF103088">
    <property type="entry name" value="OmpA-like"/>
    <property type="match status" value="1"/>
</dbReference>
<dbReference type="Pfam" id="PF00691">
    <property type="entry name" value="OmpA"/>
    <property type="match status" value="1"/>
</dbReference>
<feature type="domain" description="OmpA-like" evidence="5">
    <location>
        <begin position="249"/>
        <end position="368"/>
    </location>
</feature>
<keyword evidence="2 4" id="KW-0472">Membrane</keyword>
<dbReference type="InterPro" id="IPR050330">
    <property type="entry name" value="Bact_OuterMem_StrucFunc"/>
</dbReference>
<dbReference type="InterPro" id="IPR006665">
    <property type="entry name" value="OmpA-like"/>
</dbReference>
<dbReference type="EMBL" id="RCNR01000004">
    <property type="protein sequence ID" value="MUH34826.1"/>
    <property type="molecule type" value="Genomic_DNA"/>
</dbReference>
<keyword evidence="3" id="KW-0998">Cell outer membrane</keyword>
<organism evidence="6 7">
    <name type="scientific">Zobellia amurskyensis</name>
    <dbReference type="NCBI Taxonomy" id="248905"/>
    <lineage>
        <taxon>Bacteria</taxon>
        <taxon>Pseudomonadati</taxon>
        <taxon>Bacteroidota</taxon>
        <taxon>Flavobacteriia</taxon>
        <taxon>Flavobacteriales</taxon>
        <taxon>Flavobacteriaceae</taxon>
        <taxon>Zobellia</taxon>
    </lineage>
</organism>
<dbReference type="CDD" id="cd07185">
    <property type="entry name" value="OmpA_C-like"/>
    <property type="match status" value="1"/>
</dbReference>
<reference evidence="6 7" key="1">
    <citation type="journal article" date="2019" name="Mar. Drugs">
        <title>Comparative Genomics and CAZyme Genome Repertoires of Marine Zobellia amurskyensis KMM 3526(T) and Zobellia laminariae KMM 3676(T).</title>
        <authorList>
            <person name="Chernysheva N."/>
            <person name="Bystritskaya E."/>
            <person name="Stenkova A."/>
            <person name="Golovkin I."/>
            <person name="Nedashkovskaya O."/>
            <person name="Isaeva M."/>
        </authorList>
    </citation>
    <scope>NUCLEOTIDE SEQUENCE [LARGE SCALE GENOMIC DNA]</scope>
    <source>
        <strain evidence="6 7">KMM 3526</strain>
    </source>
</reference>
<evidence type="ECO:0000256" key="2">
    <source>
        <dbReference type="ARBA" id="ARBA00023136"/>
    </source>
</evidence>
<dbReference type="PRINTS" id="PR01023">
    <property type="entry name" value="NAFLGMOTY"/>
</dbReference>
<name>A0A7X2ZR19_9FLAO</name>
<dbReference type="RefSeq" id="WP_155598810.1">
    <property type="nucleotide sequence ID" value="NZ_RCNR01000004.1"/>
</dbReference>
<evidence type="ECO:0000256" key="3">
    <source>
        <dbReference type="ARBA" id="ARBA00023237"/>
    </source>
</evidence>
<dbReference type="PRINTS" id="PR01021">
    <property type="entry name" value="OMPADOMAIN"/>
</dbReference>
<dbReference type="AlphaFoldDB" id="A0A7X2ZR19"/>